<dbReference type="InterPro" id="IPR029057">
    <property type="entry name" value="PRTase-like"/>
</dbReference>
<reference evidence="1 2" key="1">
    <citation type="journal article" date="2010" name="Genome Biol. Evol.">
        <title>The sequence of a 1.8-mb bacterial linear plasmid reveals a rich evolutionary reservoir of secondary metabolic pathways.</title>
        <authorList>
            <person name="Medema M.H."/>
            <person name="Trefzer A."/>
            <person name="Kovalchuk A."/>
            <person name="van den Berg M."/>
            <person name="Mueller U."/>
            <person name="Heijne W."/>
            <person name="Wu L."/>
            <person name="Alam M.T."/>
            <person name="Ronning C.M."/>
            <person name="Nierman W.C."/>
            <person name="Bovenberg R.A.L."/>
            <person name="Breitling R."/>
            <person name="Takano E."/>
        </authorList>
    </citation>
    <scope>NUCLEOTIDE SEQUENCE [LARGE SCALE GENOMIC DNA]</scope>
    <source>
        <strain evidence="2">ATCC 27064 / DSM 738 / JCM 4710 / NBRC 13307 / NCIMB 12785 / NRRL 3585 / VKM Ac-602</strain>
    </source>
</reference>
<keyword evidence="2" id="KW-1185">Reference proteome</keyword>
<evidence type="ECO:0008006" key="3">
    <source>
        <dbReference type="Google" id="ProtNLM"/>
    </source>
</evidence>
<dbReference type="PANTHER" id="PTHR47505">
    <property type="entry name" value="DNA UTILIZATION PROTEIN YHGH"/>
    <property type="match status" value="1"/>
</dbReference>
<proteinExistence type="predicted"/>
<evidence type="ECO:0000313" key="1">
    <source>
        <dbReference type="EMBL" id="EFG07172.1"/>
    </source>
</evidence>
<gene>
    <name evidence="1" type="ORF">SCLAV_2099</name>
</gene>
<dbReference type="PANTHER" id="PTHR47505:SF1">
    <property type="entry name" value="DNA UTILIZATION PROTEIN YHGH"/>
    <property type="match status" value="1"/>
</dbReference>
<dbReference type="SUPFAM" id="SSF53271">
    <property type="entry name" value="PRTase-like"/>
    <property type="match status" value="1"/>
</dbReference>
<protein>
    <recommendedName>
        <fullName evidence="3">Phosphoribosyltransferase</fullName>
    </recommendedName>
</protein>
<accession>E2Q5D1</accession>
<name>E2Q5D1_STRCL</name>
<dbReference type="InterPro" id="IPR051910">
    <property type="entry name" value="ComF/GntX_DNA_util-trans"/>
</dbReference>
<dbReference type="STRING" id="1901.BB341_17830"/>
<organism evidence="1 2">
    <name type="scientific">Streptomyces clavuligerus</name>
    <dbReference type="NCBI Taxonomy" id="1901"/>
    <lineage>
        <taxon>Bacteria</taxon>
        <taxon>Bacillati</taxon>
        <taxon>Actinomycetota</taxon>
        <taxon>Actinomycetes</taxon>
        <taxon>Kitasatosporales</taxon>
        <taxon>Streptomycetaceae</taxon>
        <taxon>Streptomyces</taxon>
    </lineage>
</organism>
<dbReference type="Proteomes" id="UP000002357">
    <property type="component" value="Chromosome"/>
</dbReference>
<sequence length="249" mass="25268">MAGDRSPRHSGVMRGWWQEIRGLVLPTACAGCGTPGPVLCVTCGRTLEEGAARRVRPAPEPPGLPVVYACAAYTDAVRAVLIAHKERGALGLAGPLGAVLARAVRAALARDGAGAGPVFLVPVPSSRRAVRARGHDAGRRVALAAAGELRRAGERVRVLPVLRQCREVADQATLTAAERPANLGGALAAVPGAGRFLTGARTVLVDDLMTSGASLTEAARALRAAGAEGVSLSGRGVAAVVAVPPMSLP</sequence>
<dbReference type="AlphaFoldDB" id="E2Q5D1"/>
<dbReference type="eggNOG" id="COG1040">
    <property type="taxonomic scope" value="Bacteria"/>
</dbReference>
<dbReference type="Gene3D" id="3.40.50.2020">
    <property type="match status" value="1"/>
</dbReference>
<evidence type="ECO:0000313" key="2">
    <source>
        <dbReference type="Proteomes" id="UP000002357"/>
    </source>
</evidence>
<dbReference type="EMBL" id="CM000913">
    <property type="protein sequence ID" value="EFG07172.1"/>
    <property type="molecule type" value="Genomic_DNA"/>
</dbReference>